<evidence type="ECO:0008006" key="3">
    <source>
        <dbReference type="Google" id="ProtNLM"/>
    </source>
</evidence>
<comment type="caution">
    <text evidence="2">The sequence shown here is derived from an EMBL/GenBank/DDBJ whole genome shotgun (WGS) entry which is preliminary data.</text>
</comment>
<reference evidence="2" key="1">
    <citation type="submission" date="2021-01" db="EMBL/GenBank/DDBJ databases">
        <title>Whole genome shotgun sequence of Actinoplanes capillaceus NBRC 16408.</title>
        <authorList>
            <person name="Komaki H."/>
            <person name="Tamura T."/>
        </authorList>
    </citation>
    <scope>NUCLEOTIDE SEQUENCE [LARGE SCALE GENOMIC DNA]</scope>
    <source>
        <strain evidence="2">NBRC 16408</strain>
    </source>
</reference>
<evidence type="ECO:0000313" key="2">
    <source>
        <dbReference type="EMBL" id="GID48125.1"/>
    </source>
</evidence>
<dbReference type="EMBL" id="BOMF01000102">
    <property type="protein sequence ID" value="GID48125.1"/>
    <property type="molecule type" value="Genomic_DNA"/>
</dbReference>
<feature type="signal peptide" evidence="1">
    <location>
        <begin position="1"/>
        <end position="32"/>
    </location>
</feature>
<gene>
    <name evidence="2" type="ORF">Aca07nite_54000</name>
</gene>
<accession>A0ABQ3WPC2</accession>
<evidence type="ECO:0000256" key="1">
    <source>
        <dbReference type="SAM" id="SignalP"/>
    </source>
</evidence>
<name>A0ABQ3WPC2_9ACTN</name>
<feature type="chain" id="PRO_5045913087" description="Sporulation and spore germination" evidence="1">
    <location>
        <begin position="33"/>
        <end position="299"/>
    </location>
</feature>
<sequence>MRVVVPVMNRNRGLLTAAVPLLLLGACAQPGAAGDTTPGAPVVESTTASADPQVVLRVEYRGGFVPAEFIPSRLPRFTAYADGRLLSEGPVPLIYPGKALPSVQEVRVGLERVRELIAEAVAAGVKTGADFGMPGVADAPSTRIAVVTAGGEQVVEVMALSEARPDDGALTKEQNAARKRLTGFLGELDSEFAGSTGPAPKQYQPERVAVLAQPYQDTGDGLGGDPVRWPGPELPGGYLNEQLKINCLTVEGTAKGAVWAAAGKANERTPWESAGKKWQVRFRPLLPEETGCDSLLRQA</sequence>
<protein>
    <recommendedName>
        <fullName evidence="3">Sporulation and spore germination</fullName>
    </recommendedName>
</protein>
<organism evidence="2">
    <name type="scientific">Actinoplanes campanulatus</name>
    <dbReference type="NCBI Taxonomy" id="113559"/>
    <lineage>
        <taxon>Bacteria</taxon>
        <taxon>Bacillati</taxon>
        <taxon>Actinomycetota</taxon>
        <taxon>Actinomycetes</taxon>
        <taxon>Micromonosporales</taxon>
        <taxon>Micromonosporaceae</taxon>
        <taxon>Actinoplanes</taxon>
    </lineage>
</organism>
<keyword evidence="1" id="KW-0732">Signal</keyword>
<proteinExistence type="predicted"/>
<dbReference type="PROSITE" id="PS51257">
    <property type="entry name" value="PROKAR_LIPOPROTEIN"/>
    <property type="match status" value="1"/>
</dbReference>